<feature type="transmembrane region" description="Helical" evidence="1">
    <location>
        <begin position="21"/>
        <end position="42"/>
    </location>
</feature>
<dbReference type="EMBL" id="CP012159">
    <property type="protein sequence ID" value="AKT36072.1"/>
    <property type="molecule type" value="Genomic_DNA"/>
</dbReference>
<dbReference type="Pfam" id="PF11617">
    <property type="entry name" value="Cu-binding_MopE"/>
    <property type="match status" value="1"/>
</dbReference>
<dbReference type="InterPro" id="IPR052701">
    <property type="entry name" value="GAG_Ulvan_Degrading_Sulfatases"/>
</dbReference>
<feature type="transmembrane region" description="Helical" evidence="1">
    <location>
        <begin position="62"/>
        <end position="81"/>
    </location>
</feature>
<dbReference type="PANTHER" id="PTHR43751">
    <property type="entry name" value="SULFATASE"/>
    <property type="match status" value="1"/>
</dbReference>
<evidence type="ECO:0000259" key="2">
    <source>
        <dbReference type="Pfam" id="PF00884"/>
    </source>
</evidence>
<evidence type="ECO:0000256" key="1">
    <source>
        <dbReference type="SAM" id="Phobius"/>
    </source>
</evidence>
<keyword evidence="4" id="KW-1185">Reference proteome</keyword>
<dbReference type="KEGG" id="ccro:CMC5_001850"/>
<dbReference type="RefSeq" id="WP_050428645.1">
    <property type="nucleotide sequence ID" value="NZ_CP012159.1"/>
</dbReference>
<dbReference type="SUPFAM" id="SSF53649">
    <property type="entry name" value="Alkaline phosphatase-like"/>
    <property type="match status" value="1"/>
</dbReference>
<dbReference type="STRING" id="52.CMC5_001850"/>
<evidence type="ECO:0000313" key="4">
    <source>
        <dbReference type="Proteomes" id="UP000067626"/>
    </source>
</evidence>
<dbReference type="Pfam" id="PF00884">
    <property type="entry name" value="Sulfatase"/>
    <property type="match status" value="1"/>
</dbReference>
<feature type="transmembrane region" description="Helical" evidence="1">
    <location>
        <begin position="254"/>
        <end position="272"/>
    </location>
</feature>
<feature type="transmembrane region" description="Helical" evidence="1">
    <location>
        <begin position="140"/>
        <end position="165"/>
    </location>
</feature>
<evidence type="ECO:0000313" key="3">
    <source>
        <dbReference type="EMBL" id="AKT36072.1"/>
    </source>
</evidence>
<keyword evidence="3" id="KW-0378">Hydrolase</keyword>
<feature type="transmembrane region" description="Helical" evidence="1">
    <location>
        <begin position="107"/>
        <end position="128"/>
    </location>
</feature>
<dbReference type="InterPro" id="IPR000917">
    <property type="entry name" value="Sulfatase_N"/>
</dbReference>
<name>A0A0K1E5X6_CHOCO</name>
<sequence>MNTRDRRSPDEFARRGWGARLAQSLLGASAFALVAALLDAGWASDEGPGTGRFAAWLADAGLIAPVALLVGAGAGVAALLADPERPPSPSTLIASLRLRAVGRPADVAAFVPLVVFAAFAWMTLSAHLARALLTLDAPAALTGTAIAAGALGLGLVAALAVLALTPPLRHLLAMLSEHWRALVDPAVTGAAALVLVGTLFGLGIASGGLSGEGGVLGIYGVLKRPELDLRAPAILLLTVVGGFFAPVPLRSLRGAVAIALAILPLALTARAASALNTETAVGQALERSAPLGGKALLVLRRVTDRDGDGASGWFGGGDCNDGDPRIHPLADEILDNGIDEDCSGSDLTSDAVKELAPAPTAAPIAKSAPSLPKDLNVLLITVDTLRWDLGYAGNPNPVSPHLDALAARSTIFDRAYSLASYTGKSIGPTLIGKYGSETHRNWGHFNKFSEEDTFVAERLKGAGVFTMGVHGHRYFGKFGGLDRGFDVVDMSAAPPESADWAVDNTASSPGLTDAALKLLEEHGQKRFFLWVHYLDPHADYLQHKDVPSFGKSQRDLYDGEIAFTDKHIGRLLDFVAAAPWGKRTAVVVSSDHGEAFGEHKMYRHGFELWEELVRVPLIVHVPEAKPSRVTARRSLIDLAPTLLDLMSVPLPATGNAGAAPAESADGAGAGDSDFLSGVSLLPDVFLPDGREAQTRDVIVDMPGGPYNDARRSFIHGDLKLTISNGVRFELYDLASDPGEKKNLWDAPDARALREKIEARYAAAKARLREIKVTGKRK</sequence>
<dbReference type="PANTHER" id="PTHR43751:SF3">
    <property type="entry name" value="SULFATASE N-TERMINAL DOMAIN-CONTAINING PROTEIN"/>
    <property type="match status" value="1"/>
</dbReference>
<proteinExistence type="predicted"/>
<feature type="transmembrane region" description="Helical" evidence="1">
    <location>
        <begin position="186"/>
        <end position="209"/>
    </location>
</feature>
<dbReference type="InterPro" id="IPR021655">
    <property type="entry name" value="Put_metal-bd"/>
</dbReference>
<accession>A0A0K1E5X6</accession>
<dbReference type="Gene3D" id="3.40.720.10">
    <property type="entry name" value="Alkaline Phosphatase, subunit A"/>
    <property type="match status" value="2"/>
</dbReference>
<keyword evidence="1" id="KW-1133">Transmembrane helix</keyword>
<feature type="domain" description="Sulfatase N-terminal" evidence="2">
    <location>
        <begin position="376"/>
        <end position="647"/>
    </location>
</feature>
<dbReference type="CDD" id="cd16148">
    <property type="entry name" value="sulfatase_like"/>
    <property type="match status" value="1"/>
</dbReference>
<feature type="transmembrane region" description="Helical" evidence="1">
    <location>
        <begin position="229"/>
        <end position="247"/>
    </location>
</feature>
<dbReference type="OrthoDB" id="5500422at2"/>
<protein>
    <submittedName>
        <fullName evidence="3">Sulfatase</fullName>
        <ecNumber evidence="3">3.1.6.-</ecNumber>
    </submittedName>
</protein>
<keyword evidence="1" id="KW-0472">Membrane</keyword>
<organism evidence="3 4">
    <name type="scientific">Chondromyces crocatus</name>
    <dbReference type="NCBI Taxonomy" id="52"/>
    <lineage>
        <taxon>Bacteria</taxon>
        <taxon>Pseudomonadati</taxon>
        <taxon>Myxococcota</taxon>
        <taxon>Polyangia</taxon>
        <taxon>Polyangiales</taxon>
        <taxon>Polyangiaceae</taxon>
        <taxon>Chondromyces</taxon>
    </lineage>
</organism>
<gene>
    <name evidence="3" type="ORF">CMC5_001850</name>
</gene>
<dbReference type="InterPro" id="IPR017850">
    <property type="entry name" value="Alkaline_phosphatase_core_sf"/>
</dbReference>
<dbReference type="EC" id="3.1.6.-" evidence="3"/>
<dbReference type="AlphaFoldDB" id="A0A0K1E5X6"/>
<dbReference type="GO" id="GO:0016787">
    <property type="term" value="F:hydrolase activity"/>
    <property type="evidence" value="ECO:0007669"/>
    <property type="project" value="UniProtKB-KW"/>
</dbReference>
<dbReference type="Proteomes" id="UP000067626">
    <property type="component" value="Chromosome"/>
</dbReference>
<reference evidence="3 4" key="1">
    <citation type="submission" date="2015-07" db="EMBL/GenBank/DDBJ databases">
        <title>Genome analysis of myxobacterium Chondromyces crocatus Cm c5 reveals a high potential for natural compound synthesis and the genetic basis for the loss of fruiting body formation.</title>
        <authorList>
            <person name="Zaburannyi N."/>
            <person name="Bunk B."/>
            <person name="Maier J."/>
            <person name="Overmann J."/>
            <person name="Mueller R."/>
        </authorList>
    </citation>
    <scope>NUCLEOTIDE SEQUENCE [LARGE SCALE GENOMIC DNA]</scope>
    <source>
        <strain evidence="3 4">Cm c5</strain>
    </source>
</reference>
<keyword evidence="1" id="KW-0812">Transmembrane</keyword>